<proteinExistence type="predicted"/>
<name>A0AAV2AW65_9ARAC</name>
<dbReference type="EMBL" id="CAXIEN010000229">
    <property type="protein sequence ID" value="CAL1288295.1"/>
    <property type="molecule type" value="Genomic_DNA"/>
</dbReference>
<reference evidence="3 4" key="1">
    <citation type="submission" date="2024-04" db="EMBL/GenBank/DDBJ databases">
        <authorList>
            <person name="Rising A."/>
            <person name="Reimegard J."/>
            <person name="Sonavane S."/>
            <person name="Akerstrom W."/>
            <person name="Nylinder S."/>
            <person name="Hedman E."/>
            <person name="Kallberg Y."/>
        </authorList>
    </citation>
    <scope>NUCLEOTIDE SEQUENCE [LARGE SCALE GENOMIC DNA]</scope>
</reference>
<dbReference type="PANTHER" id="PTHR21393">
    <property type="entry name" value="MITOCHONDRIAL 28S RIBOSOMAL PROTEIN S27"/>
    <property type="match status" value="1"/>
</dbReference>
<feature type="coiled-coil region" evidence="2">
    <location>
        <begin position="334"/>
        <end position="372"/>
    </location>
</feature>
<keyword evidence="4" id="KW-1185">Reference proteome</keyword>
<comment type="subcellular location">
    <subcellularLocation>
        <location evidence="1">Mitochondrion</location>
    </subcellularLocation>
</comment>
<evidence type="ECO:0000256" key="2">
    <source>
        <dbReference type="SAM" id="Coils"/>
    </source>
</evidence>
<dbReference type="InterPro" id="IPR034913">
    <property type="entry name" value="mS27/PTCD2"/>
</dbReference>
<dbReference type="Pfam" id="PF10037">
    <property type="entry name" value="MRP-S27"/>
    <property type="match status" value="1"/>
</dbReference>
<evidence type="ECO:0008006" key="5">
    <source>
        <dbReference type="Google" id="ProtNLM"/>
    </source>
</evidence>
<gene>
    <name evidence="3" type="ORF">LARSCL_LOCUS15265</name>
</gene>
<evidence type="ECO:0000256" key="1">
    <source>
        <dbReference type="ARBA" id="ARBA00004173"/>
    </source>
</evidence>
<dbReference type="PANTHER" id="PTHR21393:SF0">
    <property type="entry name" value="SMALL RIBOSOMAL SUBUNIT PROTEIN MS27"/>
    <property type="match status" value="1"/>
</dbReference>
<dbReference type="Proteomes" id="UP001497382">
    <property type="component" value="Unassembled WGS sequence"/>
</dbReference>
<organism evidence="3 4">
    <name type="scientific">Larinioides sclopetarius</name>
    <dbReference type="NCBI Taxonomy" id="280406"/>
    <lineage>
        <taxon>Eukaryota</taxon>
        <taxon>Metazoa</taxon>
        <taxon>Ecdysozoa</taxon>
        <taxon>Arthropoda</taxon>
        <taxon>Chelicerata</taxon>
        <taxon>Arachnida</taxon>
        <taxon>Araneae</taxon>
        <taxon>Araneomorphae</taxon>
        <taxon>Entelegynae</taxon>
        <taxon>Araneoidea</taxon>
        <taxon>Araneidae</taxon>
        <taxon>Larinioides</taxon>
    </lineage>
</organism>
<comment type="caution">
    <text evidence="3">The sequence shown here is derived from an EMBL/GenBank/DDBJ whole genome shotgun (WGS) entry which is preliminary data.</text>
</comment>
<dbReference type="InterPro" id="IPR019266">
    <property type="entry name" value="Ribosomal_mS27"/>
</dbReference>
<dbReference type="Gene3D" id="1.25.40.10">
    <property type="entry name" value="Tetratricopeptide repeat domain"/>
    <property type="match status" value="1"/>
</dbReference>
<sequence length="440" mass="52029">MLSLRFLRHGITSKLSLIQLTAVRGLLSEAYLCEEAWQKRLENPLLKDIKMDLYFVEVDKKFGTKRLVSGVEIDLFANSVQDDSKLDELEHLLYRFRRTKRATEMMDSTNYAVIRTFLKYKQYDSLMRILTNRESYGVFPDLYSYNIIMSTFLKEKLYSEAARTAILMMLQEDFSNKISRALGIYSCQMFLNNCELSDLNPKVESEENPDEKQNDDDEEVQLIRVPFLRNPWFDDHFDITNPKHLLGKTFYLIGREMNSVLGRSYQVIGLAMYEKWDKAAALLTTFSQSKDSTILNEADIFQKMKSDSKIQDGNIMALLESYLKETLQSEKDDIETQQKLFSAWEDERKEALNKQNVELDKERRLKEIEEKKEYLFWKEKLLFFFENEDKNLDELKKVEELIQALKVHKKVQDTYEPPEIIKKAPQRVTKYQRLARVKKI</sequence>
<evidence type="ECO:0000313" key="3">
    <source>
        <dbReference type="EMBL" id="CAL1288295.1"/>
    </source>
</evidence>
<protein>
    <recommendedName>
        <fullName evidence="5">28S ribosomal protein S27, mitochondrial</fullName>
    </recommendedName>
</protein>
<dbReference type="AlphaFoldDB" id="A0AAV2AW65"/>
<keyword evidence="2" id="KW-0175">Coiled coil</keyword>
<dbReference type="InterPro" id="IPR011990">
    <property type="entry name" value="TPR-like_helical_dom_sf"/>
</dbReference>
<accession>A0AAV2AW65</accession>
<evidence type="ECO:0000313" key="4">
    <source>
        <dbReference type="Proteomes" id="UP001497382"/>
    </source>
</evidence>
<dbReference type="GO" id="GO:0005739">
    <property type="term" value="C:mitochondrion"/>
    <property type="evidence" value="ECO:0007669"/>
    <property type="project" value="UniProtKB-SubCell"/>
</dbReference>